<dbReference type="Pfam" id="PF04340">
    <property type="entry name" value="DUF484"/>
    <property type="match status" value="1"/>
</dbReference>
<dbReference type="InterPro" id="IPR029787">
    <property type="entry name" value="Nucleotide_cyclase"/>
</dbReference>
<dbReference type="InterPro" id="IPR029016">
    <property type="entry name" value="GAF-like_dom_sf"/>
</dbReference>
<name>A0ABR9CZH2_9GAMM</name>
<dbReference type="Gene3D" id="3.30.70.270">
    <property type="match status" value="1"/>
</dbReference>
<dbReference type="Pfam" id="PF00990">
    <property type="entry name" value="GGDEF"/>
    <property type="match status" value="1"/>
</dbReference>
<keyword evidence="5" id="KW-1185">Reference proteome</keyword>
<dbReference type="SUPFAM" id="SSF55073">
    <property type="entry name" value="Nucleotide cyclase"/>
    <property type="match status" value="1"/>
</dbReference>
<reference evidence="4 5" key="1">
    <citation type="submission" date="2020-09" db="EMBL/GenBank/DDBJ databases">
        <title>Methylomonas albis sp. nov. and Methylomonas fluvii sp. nov.: Two cold-adapted methanotrophs from the River Elbe and an amended description of Methylovulum psychrotolerans strain Eb1.</title>
        <authorList>
            <person name="Bussmann I.K."/>
            <person name="Klings K.-W."/>
            <person name="Warnstedt J."/>
            <person name="Hoppert M."/>
            <person name="Saborowski A."/>
            <person name="Horn F."/>
            <person name="Liebner S."/>
        </authorList>
    </citation>
    <scope>NUCLEOTIDE SEQUENCE [LARGE SCALE GENOMIC DNA]</scope>
    <source>
        <strain evidence="4 5">EbA</strain>
    </source>
</reference>
<dbReference type="InterPro" id="IPR000160">
    <property type="entry name" value="GGDEF_dom"/>
</dbReference>
<organism evidence="4 5">
    <name type="scientific">Methylomonas albis</name>
    <dbReference type="NCBI Taxonomy" id="1854563"/>
    <lineage>
        <taxon>Bacteria</taxon>
        <taxon>Pseudomonadati</taxon>
        <taxon>Pseudomonadota</taxon>
        <taxon>Gammaproteobacteria</taxon>
        <taxon>Methylococcales</taxon>
        <taxon>Methylococcaceae</taxon>
        <taxon>Methylomonas</taxon>
    </lineage>
</organism>
<dbReference type="NCBIfam" id="TIGR00254">
    <property type="entry name" value="GGDEF"/>
    <property type="match status" value="1"/>
</dbReference>
<comment type="caution">
    <text evidence="4">The sequence shown here is derived from an EMBL/GenBank/DDBJ whole genome shotgun (WGS) entry which is preliminary data.</text>
</comment>
<dbReference type="SUPFAM" id="SSF55781">
    <property type="entry name" value="GAF domain-like"/>
    <property type="match status" value="1"/>
</dbReference>
<evidence type="ECO:0000259" key="3">
    <source>
        <dbReference type="PROSITE" id="PS50887"/>
    </source>
</evidence>
<evidence type="ECO:0000313" key="4">
    <source>
        <dbReference type="EMBL" id="MBD9355946.1"/>
    </source>
</evidence>
<evidence type="ECO:0000313" key="5">
    <source>
        <dbReference type="Proteomes" id="UP000652176"/>
    </source>
</evidence>
<gene>
    <name evidence="4" type="ORF">IE877_08610</name>
</gene>
<protein>
    <recommendedName>
        <fullName evidence="1">diguanylate cyclase</fullName>
        <ecNumber evidence="1">2.7.7.65</ecNumber>
    </recommendedName>
</protein>
<dbReference type="EMBL" id="JACXSS010000001">
    <property type="protein sequence ID" value="MBD9355946.1"/>
    <property type="molecule type" value="Genomic_DNA"/>
</dbReference>
<comment type="catalytic activity">
    <reaction evidence="2">
        <text>2 GTP = 3',3'-c-di-GMP + 2 diphosphate</text>
        <dbReference type="Rhea" id="RHEA:24898"/>
        <dbReference type="ChEBI" id="CHEBI:33019"/>
        <dbReference type="ChEBI" id="CHEBI:37565"/>
        <dbReference type="ChEBI" id="CHEBI:58805"/>
        <dbReference type="EC" id="2.7.7.65"/>
    </reaction>
</comment>
<dbReference type="PANTHER" id="PTHR45138">
    <property type="entry name" value="REGULATORY COMPONENTS OF SENSORY TRANSDUCTION SYSTEM"/>
    <property type="match status" value="1"/>
</dbReference>
<proteinExistence type="predicted"/>
<evidence type="ECO:0000256" key="1">
    <source>
        <dbReference type="ARBA" id="ARBA00012528"/>
    </source>
</evidence>
<dbReference type="Proteomes" id="UP000652176">
    <property type="component" value="Unassembled WGS sequence"/>
</dbReference>
<evidence type="ECO:0000256" key="2">
    <source>
        <dbReference type="ARBA" id="ARBA00034247"/>
    </source>
</evidence>
<dbReference type="InterPro" id="IPR050469">
    <property type="entry name" value="Diguanylate_Cyclase"/>
</dbReference>
<dbReference type="InterPro" id="IPR007435">
    <property type="entry name" value="DUF484"/>
</dbReference>
<dbReference type="CDD" id="cd01949">
    <property type="entry name" value="GGDEF"/>
    <property type="match status" value="1"/>
</dbReference>
<dbReference type="PROSITE" id="PS50887">
    <property type="entry name" value="GGDEF"/>
    <property type="match status" value="1"/>
</dbReference>
<sequence>MGLSLEQDITTDLRVLESHLDGMLNRVQHNSLTLKRLQSFEMRLLGLSSLAEMIEFILGEAKALFDLDVISLCLIDAKNEIASYLEVDNYNYQDREGLFLASSEWQLRHSFGLSDQPFLGSYQTTACEKFFSESNQQKPASVVIAPLIRRDKYLGSLNLGSYHNERFMQGMATDFVEHIASVISICLENNLNVETMRRTSLVDPLTGVNNRRFLEQRIEEELDRSQRNREPLSCLFLDIDYFKRINDGFGHQAGDHVLAVVAGVIKKVLRNNDVLARYGGEEFVALLSQSDASTASEIAERIRLSIAKLQVEYADQVIPVTISIGVATYQASRSQKKPVTEIALQLIQTADAALYEAKRKGRNRVENGGLVLVSESV</sequence>
<dbReference type="InterPro" id="IPR043128">
    <property type="entry name" value="Rev_trsase/Diguanyl_cyclase"/>
</dbReference>
<feature type="domain" description="GGDEF" evidence="3">
    <location>
        <begin position="230"/>
        <end position="370"/>
    </location>
</feature>
<dbReference type="SMART" id="SM00267">
    <property type="entry name" value="GGDEF"/>
    <property type="match status" value="1"/>
</dbReference>
<dbReference type="EC" id="2.7.7.65" evidence="1"/>
<dbReference type="PANTHER" id="PTHR45138:SF9">
    <property type="entry name" value="DIGUANYLATE CYCLASE DGCM-RELATED"/>
    <property type="match status" value="1"/>
</dbReference>
<dbReference type="Gene3D" id="3.30.450.40">
    <property type="match status" value="1"/>
</dbReference>
<accession>A0ABR9CZH2</accession>